<gene>
    <name evidence="7" type="ORF">RDB_LOCUS32049</name>
</gene>
<comment type="caution">
    <text evidence="7">The sequence shown here is derived from an EMBL/GenBank/DDBJ whole genome shotgun (WGS) entry which is preliminary data.</text>
</comment>
<dbReference type="PANTHER" id="PTHR16932">
    <property type="entry name" value="INTERFERON ALPHA-INDUCIBLE PROTEIN 27"/>
    <property type="match status" value="1"/>
</dbReference>
<keyword evidence="3 6" id="KW-0812">Transmembrane</keyword>
<dbReference type="InterPro" id="IPR038213">
    <property type="entry name" value="IFI6/IFI27-like_sf"/>
</dbReference>
<sequence length="227" mass="24067">METSPPLYERGGHSVGVIDCAYSLLLVQIGEALYARVWISNFSYHINCVCRGSTSATDAPPLHPLVRSPTTLFLLLLSASMGNVSTTLRSVGSMVQRGWNSFCSWISQPHIQKVLIIVAATGVLVAIIVPLIIAIVGFSPAGVVAGSLAAAWQAAVYGGLITAGCLFALLQSLAMTAGAVCPGLALGGLAALATITYFARDEISRMMTNIGQRLISFIQQFRMWCYA</sequence>
<comment type="similarity">
    <text evidence="2">Belongs to the IFI6/IFI27 family.</text>
</comment>
<reference evidence="7" key="1">
    <citation type="submission" date="2021-01" db="EMBL/GenBank/DDBJ databases">
        <authorList>
            <person name="Kaushik A."/>
        </authorList>
    </citation>
    <scope>NUCLEOTIDE SEQUENCE</scope>
    <source>
        <strain evidence="7">Type strain: AG8-Rh-89/</strain>
    </source>
</reference>
<evidence type="ECO:0000256" key="2">
    <source>
        <dbReference type="ARBA" id="ARBA00007262"/>
    </source>
</evidence>
<feature type="transmembrane region" description="Helical" evidence="6">
    <location>
        <begin position="114"/>
        <end position="138"/>
    </location>
</feature>
<dbReference type="AlphaFoldDB" id="A0A8H3AXV9"/>
<dbReference type="InterPro" id="IPR009311">
    <property type="entry name" value="IFI6/IFI27-like"/>
</dbReference>
<evidence type="ECO:0000256" key="4">
    <source>
        <dbReference type="ARBA" id="ARBA00022989"/>
    </source>
</evidence>
<comment type="subcellular location">
    <subcellularLocation>
        <location evidence="1">Membrane</location>
        <topology evidence="1">Multi-pass membrane protein</topology>
    </subcellularLocation>
</comment>
<keyword evidence="5 6" id="KW-0472">Membrane</keyword>
<feature type="transmembrane region" description="Helical" evidence="6">
    <location>
        <begin position="177"/>
        <end position="199"/>
    </location>
</feature>
<accession>A0A8H3AXV9</accession>
<dbReference type="GO" id="GO:0016020">
    <property type="term" value="C:membrane"/>
    <property type="evidence" value="ECO:0007669"/>
    <property type="project" value="UniProtKB-SubCell"/>
</dbReference>
<proteinExistence type="inferred from homology"/>
<dbReference type="EMBL" id="CAJMWZ010001804">
    <property type="protein sequence ID" value="CAE6442871.1"/>
    <property type="molecule type" value="Genomic_DNA"/>
</dbReference>
<organism evidence="7 8">
    <name type="scientific">Rhizoctonia solani</name>
    <dbReference type="NCBI Taxonomy" id="456999"/>
    <lineage>
        <taxon>Eukaryota</taxon>
        <taxon>Fungi</taxon>
        <taxon>Dikarya</taxon>
        <taxon>Basidiomycota</taxon>
        <taxon>Agaricomycotina</taxon>
        <taxon>Agaricomycetes</taxon>
        <taxon>Cantharellales</taxon>
        <taxon>Ceratobasidiaceae</taxon>
        <taxon>Rhizoctonia</taxon>
    </lineage>
</organism>
<evidence type="ECO:0000313" key="7">
    <source>
        <dbReference type="EMBL" id="CAE6442871.1"/>
    </source>
</evidence>
<dbReference type="Proteomes" id="UP000663850">
    <property type="component" value="Unassembled WGS sequence"/>
</dbReference>
<dbReference type="Pfam" id="PF06140">
    <property type="entry name" value="Ifi-6-16"/>
    <property type="match status" value="1"/>
</dbReference>
<name>A0A8H3AXV9_9AGAM</name>
<evidence type="ECO:0000256" key="5">
    <source>
        <dbReference type="ARBA" id="ARBA00023136"/>
    </source>
</evidence>
<evidence type="ECO:0000256" key="6">
    <source>
        <dbReference type="SAM" id="Phobius"/>
    </source>
</evidence>
<evidence type="ECO:0000256" key="1">
    <source>
        <dbReference type="ARBA" id="ARBA00004141"/>
    </source>
</evidence>
<dbReference type="PANTHER" id="PTHR16932:SF18">
    <property type="entry name" value="INTERFERON, ALPHA-INDUCIBLE PROTEIN 27-LIKE 2"/>
    <property type="match status" value="1"/>
</dbReference>
<protein>
    <submittedName>
        <fullName evidence="7">Uncharacterized protein</fullName>
    </submittedName>
</protein>
<dbReference type="Gene3D" id="6.10.110.10">
    <property type="match status" value="1"/>
</dbReference>
<evidence type="ECO:0000256" key="3">
    <source>
        <dbReference type="ARBA" id="ARBA00022692"/>
    </source>
</evidence>
<evidence type="ECO:0000313" key="8">
    <source>
        <dbReference type="Proteomes" id="UP000663850"/>
    </source>
</evidence>
<feature type="transmembrane region" description="Helical" evidence="6">
    <location>
        <begin position="150"/>
        <end position="170"/>
    </location>
</feature>
<keyword evidence="4 6" id="KW-1133">Transmembrane helix</keyword>